<evidence type="ECO:0000313" key="2">
    <source>
        <dbReference type="Proteomes" id="UP000800082"/>
    </source>
</evidence>
<sequence length="284" mass="30567">MDSLPKHGAYKFLPYASTTAPPPPSLKIKHTSTWTYCGPLLTPASLPPSLQTWSTHATSSPSSLAQHLHPLLTFLHTFLRGAGVQHYWLTLRATLPTHEYDTRRWHVDDDFFSAVGSAARDAPSFVMKGGDKGGWKLCATLLGAPTLFLPPSSNATALSTLRSVARCEAAKRPHTCSSIRCAGCFDTGLAVRRVLAALFADKEMVQAKAGEVVLFCTGGEQGAVHSEPMCDAERVFVNIVPGSEAQLRALMGRFGMVFPRAWSLGVPVCADNRLDGLGGKVYEG</sequence>
<dbReference type="AlphaFoldDB" id="A0A6A5RHE8"/>
<name>A0A6A5RHE8_9PLEO</name>
<dbReference type="RefSeq" id="XP_033445279.1">
    <property type="nucleotide sequence ID" value="XM_033596759.1"/>
</dbReference>
<keyword evidence="2" id="KW-1185">Reference proteome</keyword>
<protein>
    <submittedName>
        <fullName evidence="1">Uncharacterized protein</fullName>
    </submittedName>
</protein>
<accession>A0A6A5RHE8</accession>
<organism evidence="1 2">
    <name type="scientific">Didymella exigua CBS 183.55</name>
    <dbReference type="NCBI Taxonomy" id="1150837"/>
    <lineage>
        <taxon>Eukaryota</taxon>
        <taxon>Fungi</taxon>
        <taxon>Dikarya</taxon>
        <taxon>Ascomycota</taxon>
        <taxon>Pezizomycotina</taxon>
        <taxon>Dothideomycetes</taxon>
        <taxon>Pleosporomycetidae</taxon>
        <taxon>Pleosporales</taxon>
        <taxon>Pleosporineae</taxon>
        <taxon>Didymellaceae</taxon>
        <taxon>Didymella</taxon>
    </lineage>
</organism>
<dbReference type="OrthoDB" id="10261951at2759"/>
<proteinExistence type="predicted"/>
<dbReference type="GeneID" id="54354426"/>
<dbReference type="EMBL" id="ML978988">
    <property type="protein sequence ID" value="KAF1925027.1"/>
    <property type="molecule type" value="Genomic_DNA"/>
</dbReference>
<gene>
    <name evidence="1" type="ORF">M421DRAFT_71042</name>
</gene>
<reference evidence="1" key="1">
    <citation type="journal article" date="2020" name="Stud. Mycol.">
        <title>101 Dothideomycetes genomes: a test case for predicting lifestyles and emergence of pathogens.</title>
        <authorList>
            <person name="Haridas S."/>
            <person name="Albert R."/>
            <person name="Binder M."/>
            <person name="Bloem J."/>
            <person name="Labutti K."/>
            <person name="Salamov A."/>
            <person name="Andreopoulos B."/>
            <person name="Baker S."/>
            <person name="Barry K."/>
            <person name="Bills G."/>
            <person name="Bluhm B."/>
            <person name="Cannon C."/>
            <person name="Castanera R."/>
            <person name="Culley D."/>
            <person name="Daum C."/>
            <person name="Ezra D."/>
            <person name="Gonzalez J."/>
            <person name="Henrissat B."/>
            <person name="Kuo A."/>
            <person name="Liang C."/>
            <person name="Lipzen A."/>
            <person name="Lutzoni F."/>
            <person name="Magnuson J."/>
            <person name="Mondo S."/>
            <person name="Nolan M."/>
            <person name="Ohm R."/>
            <person name="Pangilinan J."/>
            <person name="Park H.-J."/>
            <person name="Ramirez L."/>
            <person name="Alfaro M."/>
            <person name="Sun H."/>
            <person name="Tritt A."/>
            <person name="Yoshinaga Y."/>
            <person name="Zwiers L.-H."/>
            <person name="Turgeon B."/>
            <person name="Goodwin S."/>
            <person name="Spatafora J."/>
            <person name="Crous P."/>
            <person name="Grigoriev I."/>
        </authorList>
    </citation>
    <scope>NUCLEOTIDE SEQUENCE</scope>
    <source>
        <strain evidence="1">CBS 183.55</strain>
    </source>
</reference>
<dbReference type="Proteomes" id="UP000800082">
    <property type="component" value="Unassembled WGS sequence"/>
</dbReference>
<evidence type="ECO:0000313" key="1">
    <source>
        <dbReference type="EMBL" id="KAF1925027.1"/>
    </source>
</evidence>